<evidence type="ECO:0000313" key="1">
    <source>
        <dbReference type="EMBL" id="ODQ74513.1"/>
    </source>
</evidence>
<gene>
    <name evidence="1" type="ORF">LIPSTDRAFT_70165</name>
</gene>
<evidence type="ECO:0000313" key="2">
    <source>
        <dbReference type="Proteomes" id="UP000094385"/>
    </source>
</evidence>
<name>A0A1E3Q9Z1_LIPST</name>
<organism evidence="1 2">
    <name type="scientific">Lipomyces starkeyi NRRL Y-11557</name>
    <dbReference type="NCBI Taxonomy" id="675824"/>
    <lineage>
        <taxon>Eukaryota</taxon>
        <taxon>Fungi</taxon>
        <taxon>Dikarya</taxon>
        <taxon>Ascomycota</taxon>
        <taxon>Saccharomycotina</taxon>
        <taxon>Lipomycetes</taxon>
        <taxon>Lipomycetales</taxon>
        <taxon>Lipomycetaceae</taxon>
        <taxon>Lipomyces</taxon>
    </lineage>
</organism>
<dbReference type="STRING" id="675824.A0A1E3Q9Z1"/>
<accession>A0A1E3Q9Z1</accession>
<dbReference type="EMBL" id="KV454292">
    <property type="protein sequence ID" value="ODQ74513.1"/>
    <property type="molecule type" value="Genomic_DNA"/>
</dbReference>
<dbReference type="OrthoDB" id="88410at2759"/>
<dbReference type="Proteomes" id="UP000094385">
    <property type="component" value="Unassembled WGS sequence"/>
</dbReference>
<keyword evidence="2" id="KW-1185">Reference proteome</keyword>
<dbReference type="PANTHER" id="PTHR34724:SF2">
    <property type="entry name" value="OS12G0596101 PROTEIN"/>
    <property type="match status" value="1"/>
</dbReference>
<proteinExistence type="predicted"/>
<reference evidence="1 2" key="1">
    <citation type="journal article" date="2016" name="Proc. Natl. Acad. Sci. U.S.A.">
        <title>Comparative genomics of biotechnologically important yeasts.</title>
        <authorList>
            <person name="Riley R."/>
            <person name="Haridas S."/>
            <person name="Wolfe K.H."/>
            <person name="Lopes M.R."/>
            <person name="Hittinger C.T."/>
            <person name="Goeker M."/>
            <person name="Salamov A.A."/>
            <person name="Wisecaver J.H."/>
            <person name="Long T.M."/>
            <person name="Calvey C.H."/>
            <person name="Aerts A.L."/>
            <person name="Barry K.W."/>
            <person name="Choi C."/>
            <person name="Clum A."/>
            <person name="Coughlan A.Y."/>
            <person name="Deshpande S."/>
            <person name="Douglass A.P."/>
            <person name="Hanson S.J."/>
            <person name="Klenk H.-P."/>
            <person name="LaButti K.M."/>
            <person name="Lapidus A."/>
            <person name="Lindquist E.A."/>
            <person name="Lipzen A.M."/>
            <person name="Meier-Kolthoff J.P."/>
            <person name="Ohm R.A."/>
            <person name="Otillar R.P."/>
            <person name="Pangilinan J.L."/>
            <person name="Peng Y."/>
            <person name="Rokas A."/>
            <person name="Rosa C.A."/>
            <person name="Scheuner C."/>
            <person name="Sibirny A.A."/>
            <person name="Slot J.C."/>
            <person name="Stielow J.B."/>
            <person name="Sun H."/>
            <person name="Kurtzman C.P."/>
            <person name="Blackwell M."/>
            <person name="Grigoriev I.V."/>
            <person name="Jeffries T.W."/>
        </authorList>
    </citation>
    <scope>NUCLEOTIDE SEQUENCE [LARGE SCALE GENOMIC DNA]</scope>
    <source>
        <strain evidence="1 2">NRRL Y-11557</strain>
    </source>
</reference>
<dbReference type="AlphaFoldDB" id="A0A1E3Q9Z1"/>
<protein>
    <submittedName>
        <fullName evidence="1">Uncharacterized protein</fullName>
    </submittedName>
</protein>
<dbReference type="PANTHER" id="PTHR34724">
    <property type="entry name" value="OS12G0596101 PROTEIN"/>
    <property type="match status" value="1"/>
</dbReference>
<sequence>MCKPSVCDTCSGKTWFGCGLHIPSVLDSVPKEEWCKCPKPEGSQYPPKGSVPAVWK</sequence>